<dbReference type="Gene3D" id="1.25.10.10">
    <property type="entry name" value="Leucine-rich Repeat Variant"/>
    <property type="match status" value="1"/>
</dbReference>
<dbReference type="InterPro" id="IPR036975">
    <property type="entry name" value="Importin-a_IBB_sf"/>
</dbReference>
<dbReference type="InterPro" id="IPR000225">
    <property type="entry name" value="Armadillo"/>
</dbReference>
<comment type="similarity">
    <text evidence="1">Belongs to the importin alpha family.</text>
</comment>
<dbReference type="InterPro" id="IPR002652">
    <property type="entry name" value="Importin-a_IBB"/>
</dbReference>
<dbReference type="EMBL" id="WJQU01000001">
    <property type="protein sequence ID" value="KAJ6649725.1"/>
    <property type="molecule type" value="Genomic_DNA"/>
</dbReference>
<evidence type="ECO:0000256" key="6">
    <source>
        <dbReference type="PROSITE-ProRule" id="PRU00561"/>
    </source>
</evidence>
<name>A0A9Q0NGD3_9DIPT</name>
<reference evidence="9" key="1">
    <citation type="submission" date="2022-07" db="EMBL/GenBank/DDBJ databases">
        <authorList>
            <person name="Trinca V."/>
            <person name="Uliana J.V.C."/>
            <person name="Torres T.T."/>
            <person name="Ward R.J."/>
            <person name="Monesi N."/>
        </authorList>
    </citation>
    <scope>NUCLEOTIDE SEQUENCE</scope>
    <source>
        <strain evidence="9">HSMRA1968</strain>
        <tissue evidence="9">Whole embryos</tissue>
    </source>
</reference>
<dbReference type="Gene3D" id="1.20.5.690">
    <property type="entry name" value="Importin-alpha, importin-beta-binding domain"/>
    <property type="match status" value="1"/>
</dbReference>
<dbReference type="InterPro" id="IPR032413">
    <property type="entry name" value="Arm_3"/>
</dbReference>
<dbReference type="GO" id="GO:0061608">
    <property type="term" value="F:nuclear import signal receptor activity"/>
    <property type="evidence" value="ECO:0007669"/>
    <property type="project" value="InterPro"/>
</dbReference>
<evidence type="ECO:0000256" key="5">
    <source>
        <dbReference type="PROSITE-ProRule" id="PRU00259"/>
    </source>
</evidence>
<protein>
    <submittedName>
        <fullName evidence="9">Importin subunit alpha</fullName>
    </submittedName>
</protein>
<feature type="repeat" description="ARM" evidence="5">
    <location>
        <begin position="192"/>
        <end position="234"/>
    </location>
</feature>
<accession>A0A9Q0NGD3</accession>
<feature type="repeat" description="ARM" evidence="5">
    <location>
        <begin position="363"/>
        <end position="397"/>
    </location>
</feature>
<evidence type="ECO:0000256" key="4">
    <source>
        <dbReference type="ARBA" id="ARBA00022927"/>
    </source>
</evidence>
<dbReference type="OrthoDB" id="29145at2759"/>
<dbReference type="AlphaFoldDB" id="A0A9Q0NGD3"/>
<feature type="repeat" description="ARM" evidence="5">
    <location>
        <begin position="149"/>
        <end position="192"/>
    </location>
</feature>
<evidence type="ECO:0000259" key="8">
    <source>
        <dbReference type="PROSITE" id="PS51214"/>
    </source>
</evidence>
<dbReference type="InterPro" id="IPR011989">
    <property type="entry name" value="ARM-like"/>
</dbReference>
<dbReference type="PROSITE" id="PS51214">
    <property type="entry name" value="IBB"/>
    <property type="match status" value="1"/>
</dbReference>
<dbReference type="GO" id="GO:0005737">
    <property type="term" value="C:cytoplasm"/>
    <property type="evidence" value="ECO:0007669"/>
    <property type="project" value="InterPro"/>
</dbReference>
<keyword evidence="2 6" id="KW-0813">Transport</keyword>
<evidence type="ECO:0000256" key="3">
    <source>
        <dbReference type="ARBA" id="ARBA00022737"/>
    </source>
</evidence>
<dbReference type="PANTHER" id="PTHR23316">
    <property type="entry name" value="IMPORTIN ALPHA"/>
    <property type="match status" value="1"/>
</dbReference>
<sequence length="557" mass="61987">NISYFSKFHIDLNYLFRSIHSVFINRRFVLSHCVTASNLFAMSNENHADLYKNYSKNLDRSRARRHEATIELRKARKEDQILKRRNIQIDEESPLQVSNGQSPCHLSPEEIVMGMESANQEKIFEAVQAARKMLSRERSPPIEAMISFGIVPKLVHFLGYSDNVNLQFEAAWALTNIASGTSDQTMTVVDAGAVEKFIGLLSSPAPSVAEQAVWALGNIAGDGSKTRDIVLGANVVDGLLKLLTSDSPLPITSLRNISWLISNLFRNKNPTPPFDKVKPLLPQLALLLVHEDNQVLTDAAWAVSYITDDDNNKIQTIIDHGCVEPLVRLLRKDDPSIIVPALRSVGNIVTGSDTQTDVVIAAGALHPLRILLQHSKQNIIKEAAWTISNITAGNSNQVQHVMNADIFPIIRNILETGDFKSQKEAAWVVTNTTTSGNANQVIQLVTHYEIFTPFCMLMNSKDARTVSVVLVGLANLFELADKNGGTESICRALEENGCLDLLENLQNHENEEIYKKSMYLIEKYFNDGEEDNNLNPEEVNGALHFNPEKNGEQGFSF</sequence>
<proteinExistence type="inferred from homology"/>
<evidence type="ECO:0000256" key="2">
    <source>
        <dbReference type="ARBA" id="ARBA00022448"/>
    </source>
</evidence>
<keyword evidence="3" id="KW-0677">Repeat</keyword>
<evidence type="ECO:0000313" key="9">
    <source>
        <dbReference type="EMBL" id="KAJ6649725.1"/>
    </source>
</evidence>
<keyword evidence="7" id="KW-0175">Coiled coil</keyword>
<feature type="repeat" description="ARM" evidence="5">
    <location>
        <begin position="321"/>
        <end position="363"/>
    </location>
</feature>
<dbReference type="PIRSF" id="PIRSF005673">
    <property type="entry name" value="Importin_alpha"/>
    <property type="match status" value="1"/>
</dbReference>
<dbReference type="SUPFAM" id="SSF48371">
    <property type="entry name" value="ARM repeat"/>
    <property type="match status" value="1"/>
</dbReference>
<dbReference type="Pfam" id="PF00514">
    <property type="entry name" value="Arm"/>
    <property type="match status" value="4"/>
</dbReference>
<comment type="caution">
    <text evidence="9">The sequence shown here is derived from an EMBL/GenBank/DDBJ whole genome shotgun (WGS) entry which is preliminary data.</text>
</comment>
<dbReference type="InterPro" id="IPR024931">
    <property type="entry name" value="Importin_alpha"/>
</dbReference>
<evidence type="ECO:0000313" key="10">
    <source>
        <dbReference type="Proteomes" id="UP001151699"/>
    </source>
</evidence>
<evidence type="ECO:0000256" key="1">
    <source>
        <dbReference type="ARBA" id="ARBA00010394"/>
    </source>
</evidence>
<feature type="coiled-coil region" evidence="7">
    <location>
        <begin position="51"/>
        <end position="78"/>
    </location>
</feature>
<dbReference type="FunFam" id="1.25.10.10:FF:000009">
    <property type="entry name" value="Importin subunit alpha"/>
    <property type="match status" value="1"/>
</dbReference>
<keyword evidence="10" id="KW-1185">Reference proteome</keyword>
<dbReference type="Pfam" id="PF01749">
    <property type="entry name" value="IBB"/>
    <property type="match status" value="1"/>
</dbReference>
<keyword evidence="4" id="KW-0653">Protein transport</keyword>
<dbReference type="Proteomes" id="UP001151699">
    <property type="component" value="Chromosome A"/>
</dbReference>
<dbReference type="SMART" id="SM00185">
    <property type="entry name" value="ARM"/>
    <property type="match status" value="8"/>
</dbReference>
<dbReference type="InterPro" id="IPR016024">
    <property type="entry name" value="ARM-type_fold"/>
</dbReference>
<gene>
    <name evidence="9" type="primary">Pen</name>
    <name evidence="9" type="ORF">Bhyg_04964</name>
</gene>
<evidence type="ECO:0000256" key="7">
    <source>
        <dbReference type="SAM" id="Coils"/>
    </source>
</evidence>
<dbReference type="GO" id="GO:0005634">
    <property type="term" value="C:nucleus"/>
    <property type="evidence" value="ECO:0007669"/>
    <property type="project" value="UniProtKB-ARBA"/>
</dbReference>
<feature type="domain" description="IBB" evidence="8">
    <location>
        <begin position="31"/>
        <end position="94"/>
    </location>
</feature>
<organism evidence="9 10">
    <name type="scientific">Pseudolycoriella hygida</name>
    <dbReference type="NCBI Taxonomy" id="35572"/>
    <lineage>
        <taxon>Eukaryota</taxon>
        <taxon>Metazoa</taxon>
        <taxon>Ecdysozoa</taxon>
        <taxon>Arthropoda</taxon>
        <taxon>Hexapoda</taxon>
        <taxon>Insecta</taxon>
        <taxon>Pterygota</taxon>
        <taxon>Neoptera</taxon>
        <taxon>Endopterygota</taxon>
        <taxon>Diptera</taxon>
        <taxon>Nematocera</taxon>
        <taxon>Sciaroidea</taxon>
        <taxon>Sciaridae</taxon>
        <taxon>Pseudolycoriella</taxon>
    </lineage>
</organism>
<dbReference type="PROSITE" id="PS50176">
    <property type="entry name" value="ARM_REPEAT"/>
    <property type="match status" value="4"/>
</dbReference>
<dbReference type="GO" id="GO:0006607">
    <property type="term" value="P:NLS-bearing protein import into nucleus"/>
    <property type="evidence" value="ECO:0007669"/>
    <property type="project" value="UniProtKB-ARBA"/>
</dbReference>
<feature type="non-terminal residue" evidence="9">
    <location>
        <position position="557"/>
    </location>
</feature>
<dbReference type="Pfam" id="PF16186">
    <property type="entry name" value="Arm_3"/>
    <property type="match status" value="1"/>
</dbReference>